<reference evidence="13" key="1">
    <citation type="submission" date="2019-04" db="EMBL/GenBank/DDBJ databases">
        <authorList>
            <person name="Alioto T."/>
            <person name="Alioto T."/>
        </authorList>
    </citation>
    <scope>NUCLEOTIDE SEQUENCE [LARGE SCALE GENOMIC DNA]</scope>
</reference>
<accession>A0A5E4BIF1</accession>
<dbReference type="EMBL" id="CABDUW010000438">
    <property type="protein sequence ID" value="VTJ68699.1"/>
    <property type="molecule type" value="Genomic_DNA"/>
</dbReference>
<feature type="transmembrane region" description="Helical" evidence="11">
    <location>
        <begin position="560"/>
        <end position="585"/>
    </location>
</feature>
<evidence type="ECO:0000256" key="7">
    <source>
        <dbReference type="ARBA" id="ARBA00023136"/>
    </source>
</evidence>
<evidence type="ECO:0000256" key="9">
    <source>
        <dbReference type="ARBA" id="ARBA00023180"/>
    </source>
</evidence>
<evidence type="ECO:0000256" key="11">
    <source>
        <dbReference type="SAM" id="Phobius"/>
    </source>
</evidence>
<keyword evidence="4" id="KW-0732">Signal</keyword>
<dbReference type="Pfam" id="PF00003">
    <property type="entry name" value="7tm_3"/>
    <property type="match status" value="1"/>
</dbReference>
<dbReference type="GO" id="GO:0005886">
    <property type="term" value="C:plasma membrane"/>
    <property type="evidence" value="ECO:0007669"/>
    <property type="project" value="UniProtKB-SubCell"/>
</dbReference>
<feature type="transmembrane region" description="Helical" evidence="11">
    <location>
        <begin position="648"/>
        <end position="668"/>
    </location>
</feature>
<dbReference type="Gene3D" id="3.40.50.2300">
    <property type="match status" value="3"/>
</dbReference>
<dbReference type="InterPro" id="IPR000068">
    <property type="entry name" value="GPCR_3_Ca_sens_rcpt-rel"/>
</dbReference>
<evidence type="ECO:0000256" key="1">
    <source>
        <dbReference type="ARBA" id="ARBA00004651"/>
    </source>
</evidence>
<name>A0A5E4BIF1_MARMO</name>
<dbReference type="FunFam" id="3.40.50.2300:FF:000024">
    <property type="entry name" value="Vomeronasal 2, receptor 73"/>
    <property type="match status" value="1"/>
</dbReference>
<keyword evidence="6" id="KW-0297">G-protein coupled receptor</keyword>
<evidence type="ECO:0000256" key="4">
    <source>
        <dbReference type="ARBA" id="ARBA00022729"/>
    </source>
</evidence>
<feature type="domain" description="G-protein coupled receptors family 3 profile" evidence="12">
    <location>
        <begin position="523"/>
        <end position="718"/>
    </location>
</feature>
<gene>
    <name evidence="13" type="ORF">MONAX_5E045740</name>
</gene>
<feature type="transmembrane region" description="Helical" evidence="11">
    <location>
        <begin position="180"/>
        <end position="200"/>
    </location>
</feature>
<dbReference type="GO" id="GO:0004930">
    <property type="term" value="F:G protein-coupled receptor activity"/>
    <property type="evidence" value="ECO:0007669"/>
    <property type="project" value="UniProtKB-KW"/>
</dbReference>
<keyword evidence="10" id="KW-0807">Transducer</keyword>
<evidence type="ECO:0000256" key="5">
    <source>
        <dbReference type="ARBA" id="ARBA00022989"/>
    </source>
</evidence>
<keyword evidence="8" id="KW-0675">Receptor</keyword>
<evidence type="ECO:0000259" key="12">
    <source>
        <dbReference type="PROSITE" id="PS50259"/>
    </source>
</evidence>
<dbReference type="Proteomes" id="UP000335636">
    <property type="component" value="Unassembled WGS sequence"/>
</dbReference>
<dbReference type="Pfam" id="PF01094">
    <property type="entry name" value="ANF_receptor"/>
    <property type="match status" value="1"/>
</dbReference>
<dbReference type="SUPFAM" id="SSF53822">
    <property type="entry name" value="Periplasmic binding protein-like I"/>
    <property type="match status" value="2"/>
</dbReference>
<dbReference type="AlphaFoldDB" id="A0A5E4BIF1"/>
<evidence type="ECO:0000313" key="14">
    <source>
        <dbReference type="Proteomes" id="UP000335636"/>
    </source>
</evidence>
<dbReference type="InterPro" id="IPR004073">
    <property type="entry name" value="GPCR_3_vmron_rcpt_2"/>
</dbReference>
<dbReference type="PROSITE" id="PS50259">
    <property type="entry name" value="G_PROTEIN_RECEP_F3_4"/>
    <property type="match status" value="1"/>
</dbReference>
<evidence type="ECO:0000256" key="6">
    <source>
        <dbReference type="ARBA" id="ARBA00023040"/>
    </source>
</evidence>
<dbReference type="InterPro" id="IPR000337">
    <property type="entry name" value="GPCR_3"/>
</dbReference>
<keyword evidence="7 11" id="KW-0472">Membrane</keyword>
<dbReference type="InterPro" id="IPR017978">
    <property type="entry name" value="GPCR_3_C"/>
</dbReference>
<keyword evidence="2" id="KW-1003">Cell membrane</keyword>
<keyword evidence="14" id="KW-1185">Reference proteome</keyword>
<organism evidence="13 14">
    <name type="scientific">Marmota monax</name>
    <name type="common">Woodchuck</name>
    <dbReference type="NCBI Taxonomy" id="9995"/>
    <lineage>
        <taxon>Eukaryota</taxon>
        <taxon>Metazoa</taxon>
        <taxon>Chordata</taxon>
        <taxon>Craniata</taxon>
        <taxon>Vertebrata</taxon>
        <taxon>Euteleostomi</taxon>
        <taxon>Mammalia</taxon>
        <taxon>Eutheria</taxon>
        <taxon>Euarchontoglires</taxon>
        <taxon>Glires</taxon>
        <taxon>Rodentia</taxon>
        <taxon>Sciuromorpha</taxon>
        <taxon>Sciuridae</taxon>
        <taxon>Xerinae</taxon>
        <taxon>Marmotini</taxon>
        <taxon>Marmota</taxon>
    </lineage>
</organism>
<dbReference type="CDD" id="cd06365">
    <property type="entry name" value="PBP1_pheromone_receptor"/>
    <property type="match status" value="1"/>
</dbReference>
<feature type="transmembrane region" description="Helical" evidence="11">
    <location>
        <begin position="526"/>
        <end position="548"/>
    </location>
</feature>
<feature type="transmembrane region" description="Helical" evidence="11">
    <location>
        <begin position="221"/>
        <end position="239"/>
    </location>
</feature>
<dbReference type="InterPro" id="IPR028082">
    <property type="entry name" value="Peripla_BP_I"/>
</dbReference>
<evidence type="ECO:0000256" key="10">
    <source>
        <dbReference type="ARBA" id="ARBA00023224"/>
    </source>
</evidence>
<keyword evidence="5 11" id="KW-1133">Transmembrane helix</keyword>
<dbReference type="InterPro" id="IPR001828">
    <property type="entry name" value="ANF_lig-bd_rcpt"/>
</dbReference>
<evidence type="ECO:0000313" key="13">
    <source>
        <dbReference type="EMBL" id="VTJ68699.1"/>
    </source>
</evidence>
<protein>
    <recommendedName>
        <fullName evidence="12">G-protein coupled receptors family 3 profile domain-containing protein</fullName>
    </recommendedName>
</protein>
<keyword evidence="3 11" id="KW-0812">Transmembrane</keyword>
<sequence>PPPLLHFHLSSVLTEKETQGVQGWGHGDRGFFPLFTYQNNKDARGPGQTILSLHLQSRNYQYVLSLVFAIEEINRNPYLLPNISLGYEFHSVLHTDRWTLESSLTWLTGRVKYIPNYTCSKESKSVAVITGQTWTSSAQIGTLLHLYRFPQLTFGPFEPILSDNGQFPFLYQMAPKDTTLALAVVFLMVHFSWNWVRLIISEDEKGIRFLSDVRGEMDRNGVCMAFVNMIPVTMLLYFTRAHKHYNQIMKSSARVVIIFGDTESLLAVSFNRWDNVVTQRVWVTTSQWDVTNSKKPFILDPFHGALIFSHHHGEISGLKHFIQTANPAKYPEDTFLALLWWMHFNCSVSESECKTLESCSSKGSLAWLPRHHFDMAVSDGSYNIYNAVYAVAHTLHEMLLQQVDGQPMKNGKGPVFSPWQGMSPIGWCELYQGVILEGLHRGSNQEVQDPFHKHSTYVLLSLLAGKSVPGWQLHPFLKNIKFNNPAGDPVSMNQKGQLDREYDILNFWNFPEGLGLKPPASCRSTFGLVFTVAVSTVLAKTVTVILAFNVTAPGRRMRRCLVSGAPNFIIPSCSLIHLTLCGVWLGTSPPFVDTDTHSDHGCIIITCNKGSVTAFYCALGSLGSLALGTFTVAFLARNLPDTFNEAKFLTFSMLVFCSVWLTFLPVYHSTKGKVMVAIEVFSILASSTGLLGCIFAPKCYIILIRPDKNSLKGLKNRKVF</sequence>
<evidence type="ECO:0000256" key="2">
    <source>
        <dbReference type="ARBA" id="ARBA00022475"/>
    </source>
</evidence>
<keyword evidence="9" id="KW-0325">Glycoprotein</keyword>
<evidence type="ECO:0000256" key="3">
    <source>
        <dbReference type="ARBA" id="ARBA00022692"/>
    </source>
</evidence>
<feature type="non-terminal residue" evidence="13">
    <location>
        <position position="1"/>
    </location>
</feature>
<feature type="transmembrane region" description="Helical" evidence="11">
    <location>
        <begin position="613"/>
        <end position="636"/>
    </location>
</feature>
<feature type="transmembrane region" description="Helical" evidence="11">
    <location>
        <begin position="680"/>
        <end position="703"/>
    </location>
</feature>
<dbReference type="PRINTS" id="PR01535">
    <property type="entry name" value="VOMERONASL2R"/>
</dbReference>
<evidence type="ECO:0000256" key="8">
    <source>
        <dbReference type="ARBA" id="ARBA00023170"/>
    </source>
</evidence>
<comment type="subcellular location">
    <subcellularLocation>
        <location evidence="1">Cell membrane</location>
        <topology evidence="1">Multi-pass membrane protein</topology>
    </subcellularLocation>
</comment>
<proteinExistence type="predicted"/>
<comment type="caution">
    <text evidence="13">The sequence shown here is derived from an EMBL/GenBank/DDBJ whole genome shotgun (WGS) entry which is preliminary data.</text>
</comment>
<dbReference type="PANTHER" id="PTHR24061:SF545">
    <property type="entry name" value="VOMERONASAL 2, RECEPTOR 118-RELATED"/>
    <property type="match status" value="1"/>
</dbReference>
<dbReference type="PANTHER" id="PTHR24061">
    <property type="entry name" value="CALCIUM-SENSING RECEPTOR-RELATED"/>
    <property type="match status" value="1"/>
</dbReference>
<dbReference type="PRINTS" id="PR00248">
    <property type="entry name" value="GPCRMGR"/>
</dbReference>